<accession>A0A015K849</accession>
<evidence type="ECO:0000256" key="1">
    <source>
        <dbReference type="ARBA" id="ARBA00022614"/>
    </source>
</evidence>
<dbReference type="EMBL" id="JEMT01023828">
    <property type="protein sequence ID" value="EXX63654.1"/>
    <property type="molecule type" value="Genomic_DNA"/>
</dbReference>
<dbReference type="InterPro" id="IPR052574">
    <property type="entry name" value="CDIRP"/>
</dbReference>
<protein>
    <submittedName>
        <fullName evidence="3">Uncharacterized protein</fullName>
    </submittedName>
</protein>
<dbReference type="Proteomes" id="UP000022910">
    <property type="component" value="Unassembled WGS sequence"/>
</dbReference>
<dbReference type="HOGENOM" id="CLU_953573_0_0_1"/>
<reference evidence="3 4" key="1">
    <citation type="submission" date="2014-02" db="EMBL/GenBank/DDBJ databases">
        <title>Single nucleus genome sequencing reveals high similarity among nuclei of an endomycorrhizal fungus.</title>
        <authorList>
            <person name="Lin K."/>
            <person name="Geurts R."/>
            <person name="Zhang Z."/>
            <person name="Limpens E."/>
            <person name="Saunders D.G."/>
            <person name="Mu D."/>
            <person name="Pang E."/>
            <person name="Cao H."/>
            <person name="Cha H."/>
            <person name="Lin T."/>
            <person name="Zhou Q."/>
            <person name="Shang Y."/>
            <person name="Li Y."/>
            <person name="Ivanov S."/>
            <person name="Sharma T."/>
            <person name="Velzen R.V."/>
            <person name="Ruijter N.D."/>
            <person name="Aanen D.K."/>
            <person name="Win J."/>
            <person name="Kamoun S."/>
            <person name="Bisseling T."/>
            <person name="Huang S."/>
        </authorList>
    </citation>
    <scope>NUCLEOTIDE SEQUENCE [LARGE SCALE GENOMIC DNA]</scope>
    <source>
        <strain evidence="4">DAOM197198w</strain>
    </source>
</reference>
<dbReference type="SUPFAM" id="SSF52058">
    <property type="entry name" value="L domain-like"/>
    <property type="match status" value="1"/>
</dbReference>
<dbReference type="GO" id="GO:0035591">
    <property type="term" value="F:signaling adaptor activity"/>
    <property type="evidence" value="ECO:0007669"/>
    <property type="project" value="TreeGrafter"/>
</dbReference>
<dbReference type="Gene3D" id="3.80.10.10">
    <property type="entry name" value="Ribonuclease Inhibitor"/>
    <property type="match status" value="1"/>
</dbReference>
<dbReference type="InterPro" id="IPR032675">
    <property type="entry name" value="LRR_dom_sf"/>
</dbReference>
<organism evidence="3 4">
    <name type="scientific">Rhizophagus irregularis (strain DAOM 197198w)</name>
    <name type="common">Glomus intraradices</name>
    <dbReference type="NCBI Taxonomy" id="1432141"/>
    <lineage>
        <taxon>Eukaryota</taxon>
        <taxon>Fungi</taxon>
        <taxon>Fungi incertae sedis</taxon>
        <taxon>Mucoromycota</taxon>
        <taxon>Glomeromycotina</taxon>
        <taxon>Glomeromycetes</taxon>
        <taxon>Glomerales</taxon>
        <taxon>Glomeraceae</taxon>
        <taxon>Rhizophagus</taxon>
    </lineage>
</organism>
<dbReference type="InterPro" id="IPR001611">
    <property type="entry name" value="Leu-rich_rpt"/>
</dbReference>
<sequence length="318" mass="36474">MVNAQEWFDGKYSTAESKRAVERIGPKEEFNKRIEDNIISIFGGGRPLSTLLLGIDDMKSRTLNENISLEGSLTLKGFLNLELLDISNKKITTLDVSDCPQLRELDCSNNQLTNLTISGSNKIEKILCGNNRLSNLDFLKSQNPAKLITLRMDNNNFPTQNLKCFTPFINLRILCISNNPFTGSLKPLRNLSSLKEINIADTNIDGGLEYLPDEFFNVNAVASGFNFGRGHFNRRLFCTGNLAKQLSDYKIEDDSYRNYDWQAWKLDNQELIKKAREEIEVNELNEESIKLQEWESISKEIKELYEQLRCNIYLKTHI</sequence>
<dbReference type="PANTHER" id="PTHR47566:SF1">
    <property type="entry name" value="PROTEIN NUD1"/>
    <property type="match status" value="1"/>
</dbReference>
<dbReference type="PANTHER" id="PTHR47566">
    <property type="match status" value="1"/>
</dbReference>
<comment type="caution">
    <text evidence="3">The sequence shown here is derived from an EMBL/GenBank/DDBJ whole genome shotgun (WGS) entry which is preliminary data.</text>
</comment>
<evidence type="ECO:0000313" key="3">
    <source>
        <dbReference type="EMBL" id="EXX63654.1"/>
    </source>
</evidence>
<dbReference type="InterPro" id="IPR025875">
    <property type="entry name" value="Leu-rich_rpt_4"/>
</dbReference>
<dbReference type="Pfam" id="PF00560">
    <property type="entry name" value="LRR_1"/>
    <property type="match status" value="1"/>
</dbReference>
<evidence type="ECO:0000313" key="4">
    <source>
        <dbReference type="Proteomes" id="UP000022910"/>
    </source>
</evidence>
<dbReference type="OrthoDB" id="2449544at2759"/>
<keyword evidence="2" id="KW-0677">Repeat</keyword>
<dbReference type="STRING" id="1432141.A0A015K849"/>
<dbReference type="AlphaFoldDB" id="A0A015K849"/>
<keyword evidence="1" id="KW-0433">Leucine-rich repeat</keyword>
<proteinExistence type="predicted"/>
<evidence type="ECO:0000256" key="2">
    <source>
        <dbReference type="ARBA" id="ARBA00022737"/>
    </source>
</evidence>
<gene>
    <name evidence="3" type="ORF">RirG_150300</name>
</gene>
<dbReference type="SMR" id="A0A015K849"/>
<name>A0A015K849_RHIIW</name>
<dbReference type="Pfam" id="PF12799">
    <property type="entry name" value="LRR_4"/>
    <property type="match status" value="1"/>
</dbReference>
<keyword evidence="4" id="KW-1185">Reference proteome</keyword>